<protein>
    <recommendedName>
        <fullName evidence="3">DUF736 domain-containing protein</fullName>
    </recommendedName>
</protein>
<accession>A0A1H5FJL3</accession>
<reference evidence="1 2" key="1">
    <citation type="submission" date="2016-10" db="EMBL/GenBank/DDBJ databases">
        <authorList>
            <person name="de Groot N.N."/>
        </authorList>
    </citation>
    <scope>NUCLEOTIDE SEQUENCE [LARGE SCALE GENOMIC DNA]</scope>
    <source>
        <strain evidence="1 2">BS3662</strain>
    </source>
</reference>
<dbReference type="Proteomes" id="UP000198985">
    <property type="component" value="Unassembled WGS sequence"/>
</dbReference>
<proteinExistence type="predicted"/>
<dbReference type="AlphaFoldDB" id="A0A1H5FJL3"/>
<evidence type="ECO:0000313" key="1">
    <source>
        <dbReference type="EMBL" id="SEE03633.1"/>
    </source>
</evidence>
<gene>
    <name evidence="1" type="ORF">SAMN04490194_0790</name>
</gene>
<evidence type="ECO:0008006" key="3">
    <source>
        <dbReference type="Google" id="ProtNLM"/>
    </source>
</evidence>
<sequence length="69" mass="7538">MNTKTTATESKKPGFVAKVRKGSGENAVYERIGVAWKNADGSFYIKLAGTQVVSDFMLYEIESTDQSGE</sequence>
<dbReference type="RefSeq" id="WP_057005186.1">
    <property type="nucleotide sequence ID" value="NZ_FNTY01000002.1"/>
</dbReference>
<dbReference type="EMBL" id="FNTY01000002">
    <property type="protein sequence ID" value="SEE03633.1"/>
    <property type="molecule type" value="Genomic_DNA"/>
</dbReference>
<name>A0A1H5FJL3_9PSED</name>
<organism evidence="1 2">
    <name type="scientific">Pseudomonas migulae</name>
    <dbReference type="NCBI Taxonomy" id="78543"/>
    <lineage>
        <taxon>Bacteria</taxon>
        <taxon>Pseudomonadati</taxon>
        <taxon>Pseudomonadota</taxon>
        <taxon>Gammaproteobacteria</taxon>
        <taxon>Pseudomonadales</taxon>
        <taxon>Pseudomonadaceae</taxon>
        <taxon>Pseudomonas</taxon>
    </lineage>
</organism>
<evidence type="ECO:0000313" key="2">
    <source>
        <dbReference type="Proteomes" id="UP000198985"/>
    </source>
</evidence>